<protein>
    <recommendedName>
        <fullName evidence="1">Tagaturonate/fructuronate epimerase</fullName>
        <shortName evidence="1">D-TagA/D-FruA epimerase</shortName>
        <ecNumber evidence="1">5.1.2.7</ecNumber>
    </recommendedName>
</protein>
<dbReference type="EMBL" id="VRTY01000019">
    <property type="protein sequence ID" value="TXK49127.1"/>
    <property type="molecule type" value="Genomic_DNA"/>
</dbReference>
<reference evidence="2 3" key="1">
    <citation type="submission" date="2019-08" db="EMBL/GenBank/DDBJ databases">
        <authorList>
            <person name="Shi S."/>
        </authorList>
    </citation>
    <scope>NUCLEOTIDE SEQUENCE [LARGE SCALE GENOMIC DNA]</scope>
    <source>
        <strain evidence="2 3">GY10130</strain>
    </source>
</reference>
<dbReference type="OrthoDB" id="9797992at2"/>
<organism evidence="2 3">
    <name type="scientific">Pontibacter qinzhouensis</name>
    <dbReference type="NCBI Taxonomy" id="2603253"/>
    <lineage>
        <taxon>Bacteria</taxon>
        <taxon>Pseudomonadati</taxon>
        <taxon>Bacteroidota</taxon>
        <taxon>Cytophagia</taxon>
        <taxon>Cytophagales</taxon>
        <taxon>Hymenobacteraceae</taxon>
        <taxon>Pontibacter</taxon>
    </lineage>
</organism>
<feature type="binding site" evidence="1">
    <location>
        <position position="218"/>
    </location>
    <ligand>
        <name>a divalent metal cation</name>
        <dbReference type="ChEBI" id="CHEBI:60240"/>
    </ligand>
</feature>
<dbReference type="EC" id="5.1.2.7" evidence="1"/>
<dbReference type="AlphaFoldDB" id="A0A5C8KAE1"/>
<dbReference type="InterPro" id="IPR032586">
    <property type="entry name" value="UxaE"/>
</dbReference>
<evidence type="ECO:0000313" key="2">
    <source>
        <dbReference type="EMBL" id="TXK49127.1"/>
    </source>
</evidence>
<sequence length="415" mass="46143">MKTIGKYSFGIGDRFAHQGEAQLQAFIKAKEAGVEITPTWNKSNREHLTVNSSPADVRAEADAATKALGWQGDYLVDADHINLKNVDPFLSVSDFFTIDVAEFIGKPASAEETEAFLEENKDHLGEFSIPGISQPFSIDENLLRNVAAQFLYATREAKNIYEYIASKKGGDTFITEVSMDEVSQPQSPVELYFILKMLAKQGVPVQTIAPKFTGQFYKGVDYEGDVNQFAKEFEEDILVINYAIEKFGLPKSLKLSVHSGSDKFSIYKPIRELIQKHDVGIHVKTAGTTWLEELAALATASEEGLQMAKSIYADALEHYQELTEPYATVLSINKEELPSATEVAGWSGEQYAAAVRHDQQNAAYNPNFRQLIHCSYKLAGKKGAAFTDALKANKEEVGKHVTENIFDRHIKPLFL</sequence>
<feature type="active site" description="Proton acceptor" evidence="1">
    <location>
        <position position="79"/>
    </location>
</feature>
<gene>
    <name evidence="1" type="primary">uxaE</name>
    <name evidence="2" type="ORF">FVR03_07015</name>
</gene>
<comment type="catalytic activity">
    <reaction evidence="1">
        <text>keto-D-tagaturonate = keto-D-fructuronate</text>
        <dbReference type="Rhea" id="RHEA:51656"/>
        <dbReference type="ChEBI" id="CHEBI:17886"/>
        <dbReference type="ChEBI" id="CHEBI:59881"/>
        <dbReference type="EC" id="5.1.2.7"/>
    </reaction>
</comment>
<keyword evidence="1" id="KW-0413">Isomerase</keyword>
<dbReference type="RefSeq" id="WP_147921026.1">
    <property type="nucleotide sequence ID" value="NZ_VRTY01000019.1"/>
</dbReference>
<keyword evidence="1" id="KW-0479">Metal-binding</keyword>
<dbReference type="GO" id="GO:0046872">
    <property type="term" value="F:metal ion binding"/>
    <property type="evidence" value="ECO:0007669"/>
    <property type="project" value="UniProtKB-UniRule"/>
</dbReference>
<evidence type="ECO:0000256" key="1">
    <source>
        <dbReference type="HAMAP-Rule" id="MF_02243"/>
    </source>
</evidence>
<comment type="caution">
    <text evidence="2">The sequence shown here is derived from an EMBL/GenBank/DDBJ whole genome shotgun (WGS) entry which is preliminary data.</text>
</comment>
<feature type="active site" description="Proton donor" evidence="1">
    <location>
        <position position="176"/>
    </location>
</feature>
<dbReference type="Pfam" id="PF16257">
    <property type="entry name" value="UxaE"/>
    <property type="match status" value="1"/>
</dbReference>
<feature type="binding site" evidence="1">
    <location>
        <position position="80"/>
    </location>
    <ligand>
        <name>a divalent metal cation</name>
        <dbReference type="ChEBI" id="CHEBI:60240"/>
    </ligand>
</feature>
<accession>A0A5C8KAE1</accession>
<name>A0A5C8KAE1_9BACT</name>
<dbReference type="GO" id="GO:0016856">
    <property type="term" value="F:racemase and epimerase activity, acting on hydroxy acids and derivatives"/>
    <property type="evidence" value="ECO:0007669"/>
    <property type="project" value="UniProtKB-UniRule"/>
</dbReference>
<comment type="cofactor">
    <cofactor evidence="1">
        <name>a divalent metal cation</name>
        <dbReference type="ChEBI" id="CHEBI:60240"/>
    </cofactor>
</comment>
<feature type="binding site" evidence="1">
    <location>
        <position position="258"/>
    </location>
    <ligand>
        <name>a divalent metal cation</name>
        <dbReference type="ChEBI" id="CHEBI:60240"/>
    </ligand>
</feature>
<proteinExistence type="inferred from homology"/>
<comment type="function">
    <text evidence="1">Catalyzes the epimerization of D-tagaturonate (D-TagA) to D-fructuronate (D-FruA).</text>
</comment>
<dbReference type="HAMAP" id="MF_02243">
    <property type="entry name" value="UxaE"/>
    <property type="match status" value="1"/>
</dbReference>
<comment type="similarity">
    <text evidence="1">Belongs to the UxaE family.</text>
</comment>
<evidence type="ECO:0000313" key="3">
    <source>
        <dbReference type="Proteomes" id="UP000321926"/>
    </source>
</evidence>
<dbReference type="Proteomes" id="UP000321926">
    <property type="component" value="Unassembled WGS sequence"/>
</dbReference>
<keyword evidence="3" id="KW-1185">Reference proteome</keyword>